<keyword evidence="1" id="KW-0812">Transmembrane</keyword>
<keyword evidence="1" id="KW-0472">Membrane</keyword>
<feature type="transmembrane region" description="Helical" evidence="1">
    <location>
        <begin position="110"/>
        <end position="133"/>
    </location>
</feature>
<evidence type="ECO:0008006" key="4">
    <source>
        <dbReference type="Google" id="ProtNLM"/>
    </source>
</evidence>
<dbReference type="EMBL" id="JAMFLZ010000001">
    <property type="protein sequence ID" value="MCL6294003.1"/>
    <property type="molecule type" value="Genomic_DNA"/>
</dbReference>
<proteinExistence type="predicted"/>
<accession>A0ABT0QBJ8</accession>
<dbReference type="RefSeq" id="WP_099564648.1">
    <property type="nucleotide sequence ID" value="NZ_JAMFLZ010000001.1"/>
</dbReference>
<feature type="transmembrane region" description="Helical" evidence="1">
    <location>
        <begin position="49"/>
        <end position="68"/>
    </location>
</feature>
<organism evidence="2 3">
    <name type="scientific">Jejuia spongiicola</name>
    <dbReference type="NCBI Taxonomy" id="2942207"/>
    <lineage>
        <taxon>Bacteria</taxon>
        <taxon>Pseudomonadati</taxon>
        <taxon>Bacteroidota</taxon>
        <taxon>Flavobacteriia</taxon>
        <taxon>Flavobacteriales</taxon>
        <taxon>Flavobacteriaceae</taxon>
        <taxon>Jejuia</taxon>
    </lineage>
</organism>
<feature type="transmembrane region" description="Helical" evidence="1">
    <location>
        <begin position="7"/>
        <end position="29"/>
    </location>
</feature>
<protein>
    <recommendedName>
        <fullName evidence="4">DUF1761 domain-containing protein</fullName>
    </recommendedName>
</protein>
<gene>
    <name evidence="2" type="ORF">M3P09_03300</name>
</gene>
<evidence type="ECO:0000256" key="1">
    <source>
        <dbReference type="SAM" id="Phobius"/>
    </source>
</evidence>
<sequence length="140" mass="14947">MFSKTNLISTLVTGIWGFFGGWILWGMIGDPILKDHAITSGLMKEMPDMAILAIGCLIVGFAFSTLYSKWARGTHGVSHGVQFGIWLGVLIGLGSGLIDHSTANILDLTGTIINAVIYIVHFGIMGILASLVYGKFSSAE</sequence>
<reference evidence="2" key="1">
    <citation type="submission" date="2022-05" db="EMBL/GenBank/DDBJ databases">
        <authorList>
            <person name="Park J.-S."/>
        </authorList>
    </citation>
    <scope>NUCLEOTIDE SEQUENCE</scope>
    <source>
        <strain evidence="2">2012CJ34-3</strain>
    </source>
</reference>
<evidence type="ECO:0000313" key="2">
    <source>
        <dbReference type="EMBL" id="MCL6294003.1"/>
    </source>
</evidence>
<evidence type="ECO:0000313" key="3">
    <source>
        <dbReference type="Proteomes" id="UP001165381"/>
    </source>
</evidence>
<keyword evidence="1" id="KW-1133">Transmembrane helix</keyword>
<dbReference type="Proteomes" id="UP001165381">
    <property type="component" value="Unassembled WGS sequence"/>
</dbReference>
<feature type="transmembrane region" description="Helical" evidence="1">
    <location>
        <begin position="80"/>
        <end position="98"/>
    </location>
</feature>
<comment type="caution">
    <text evidence="2">The sequence shown here is derived from an EMBL/GenBank/DDBJ whole genome shotgun (WGS) entry which is preliminary data.</text>
</comment>
<keyword evidence="3" id="KW-1185">Reference proteome</keyword>
<name>A0ABT0QBJ8_9FLAO</name>